<evidence type="ECO:0000313" key="2">
    <source>
        <dbReference type="Proteomes" id="UP000007486"/>
    </source>
</evidence>
<dbReference type="RefSeq" id="WP_013617128.1">
    <property type="nucleotide sequence ID" value="NC_015164.1"/>
</dbReference>
<name>F0R5H3_PHOSB</name>
<dbReference type="HOGENOM" id="CLU_2024460_0_0_10"/>
<dbReference type="AlphaFoldDB" id="F0R5H3"/>
<dbReference type="Proteomes" id="UP000007486">
    <property type="component" value="Chromosome"/>
</dbReference>
<dbReference type="EMBL" id="CP002530">
    <property type="protein sequence ID" value="ADY35680.1"/>
    <property type="molecule type" value="Genomic_DNA"/>
</dbReference>
<dbReference type="STRING" id="667015.Bacsa_1092"/>
<protein>
    <submittedName>
        <fullName evidence="1">Uncharacterized protein</fullName>
    </submittedName>
</protein>
<dbReference type="KEGG" id="bsa:Bacsa_1092"/>
<dbReference type="eggNOG" id="ENOG50319RR">
    <property type="taxonomic scope" value="Bacteria"/>
</dbReference>
<keyword evidence="2" id="KW-1185">Reference proteome</keyword>
<sequence length="126" mass="14282">MNPMEIQHLQTALSQSGCPEDLLADYLDFLQNGGQQVEIVRNNITQVFQKEALYRKRRHETMEGTVTFRNKEQHGTGNSDTGVFIGIEFIRCCFTHGIPARMLKVVREHGEVVEIVVGFGIKSMCL</sequence>
<organism evidence="1 2">
    <name type="scientific">Phocaeicola salanitronis (strain DSM 18170 / JCM 13657 / CCUG 60908 / BL78)</name>
    <name type="common">Bacteroides salanitronis</name>
    <dbReference type="NCBI Taxonomy" id="667015"/>
    <lineage>
        <taxon>Bacteria</taxon>
        <taxon>Pseudomonadati</taxon>
        <taxon>Bacteroidota</taxon>
        <taxon>Bacteroidia</taxon>
        <taxon>Bacteroidales</taxon>
        <taxon>Bacteroidaceae</taxon>
        <taxon>Phocaeicola</taxon>
    </lineage>
</organism>
<proteinExistence type="predicted"/>
<accession>F0R5H3</accession>
<reference evidence="1 2" key="1">
    <citation type="journal article" date="2011" name="Stand. Genomic Sci.">
        <title>Complete genome sequence of Bacteroides salanitronis type strain (BL78).</title>
        <authorList>
            <person name="Gronow S."/>
            <person name="Held B."/>
            <person name="Lucas S."/>
            <person name="Lapidus A."/>
            <person name="Del Rio T.G."/>
            <person name="Nolan M."/>
            <person name="Tice H."/>
            <person name="Deshpande S."/>
            <person name="Cheng J.F."/>
            <person name="Pitluck S."/>
            <person name="Liolios K."/>
            <person name="Pagani I."/>
            <person name="Ivanova N."/>
            <person name="Mavromatis K."/>
            <person name="Pati A."/>
            <person name="Tapia R."/>
            <person name="Han C."/>
            <person name="Goodwin L."/>
            <person name="Chen A."/>
            <person name="Palaniappan K."/>
            <person name="Land M."/>
            <person name="Hauser L."/>
            <person name="Chang Y.J."/>
            <person name="Jeffries C.D."/>
            <person name="Brambilla E.M."/>
            <person name="Rohde M."/>
            <person name="Goker M."/>
            <person name="Detter J.C."/>
            <person name="Woyke T."/>
            <person name="Bristow J."/>
            <person name="Markowitz V."/>
            <person name="Hugenholtz P."/>
            <person name="Kyrpides N.C."/>
            <person name="Klenk H.P."/>
            <person name="Eisen J.A."/>
        </authorList>
    </citation>
    <scope>NUCLEOTIDE SEQUENCE [LARGE SCALE GENOMIC DNA]</scope>
    <source>
        <strain evidence="1 2">DSM 18170</strain>
    </source>
</reference>
<gene>
    <name evidence="1" type="ordered locus">Bacsa_1092</name>
</gene>
<evidence type="ECO:0000313" key="1">
    <source>
        <dbReference type="EMBL" id="ADY35680.1"/>
    </source>
</evidence>